<evidence type="ECO:0000256" key="7">
    <source>
        <dbReference type="SAM" id="SignalP"/>
    </source>
</evidence>
<sequence>MMLFLLATIILYLFGHVDCSLSSAQMTQYLNDQYSVYSKIVFPRTSQSDAIEVKMDYSLLAITDFDEVAGTIEMAGILTITWTDQLVISAYNPATHGTITNYLIPQDNVWKPGIAVFNTVKSVTSMGDSSYKIRITVADGTMEWKPAIVTKTGCIVDAAFFPFDTQTCEVQFTPWGYKSTEVYLSYNQSTIATENYDESAEWTLKSTSASTEVINGISYLKYELTLVRKPVYFLLNMVLPVLVLSLLNTVVFLLPAASGERIGFTLTAFLTFAVFLSLVSENLPRTSSPLSLLCYFLMCMVLVSAGTAIITVFTLRIYFKDDEELIPKPLAAFIACANCHFCTMEDDDELDEDMIKYYEEHPDEKAAYEAEKEAEIEADPLRSRWYVTWRLISDTFDIFFFIAAIGINAAVDIQLKLYAITNFDEVAGTLEIVGEVIVKWKDPFLVKNYDVGTHVAMEVYLPQDDIWKPSVTVFNSVSALKTVGDDDYEVLVSLITGEVIWQPALLTQTTCSVNAAFYPFDTQYCKITFTNWGYKTSEITFNPSDTTVDVNSFQDNVEWDLTTSKVTTYNTSGKSFVDFELTLVRRPIFFLVNMLIPIILLGILNALVFVLPADSGERIGFAVNVFLTFAVYLTILAENLPKTSSPLSQLSYYVTVMLSVSSLTTLMTILGLRIYDKDYETWVPLYLAYIVAVLTAPYSGGYDKRIFPRTSQNDVLTCSLSFSIIALTKFDEVRGTLEVVGYLDVIWENELWTWTTGTHPFTEILLPQNDVWKPTIVLANSVESLEELGDSSYNIRAFNNGTMQWKLGIVATTGCFVDIVFNSSQTEINKDQAFEENVEWVFSSSSVSSTSISGQSYVKFTINIQRRPGYFVVVMVTPIIILAVLNMMIFILPADSGERVGFAITAFLTYAMFLTMVSDSLPKASSPMSLLSYFLTLMLVMSSLTTIITIINLRVYHQNEDLPVPAWLRELCALLTLRRCRDRCCKANEVSPEDEEENDEEKKPPTPEPPKVPKFKRRRARVPRVQKEEEKEEEELIEEEEEEEENENSDEEDEKPEEEEPGELDDIDWKYVGGTMDGFFFVSSLIVETVYNTVFTNYSTYFRPIWNQSNPLTVNISFYLIAVNSFDEVEGVISLPGMFGLSWMDERLSWNPASYGNVRYLTVPQTHIWLPYIYLTSPSKGYHHIGDDEYMVKIFPTGMIVWMTGGIIKSTCTPDTTYFPFDTQNCTLTVVVFGYSPDEVRLSATAKVDLQFYVTNAEWELVSSVGYDELTSGTLPMSFAKFDVVIKRRPAYFVISILLPIIFLVLLNPLVYFLPIDSGERMSFCLTVLLSFAVFMTLVDDVMPKSSEPSIAFVSYYLLGTIVLSAFSTIATVFILAAYHKPDDQKVPAFIHYIKEIRPGSDQNTPLTVNITYFLLAINSFDEVSGIIDVPSMFSLSWEDEKLTWNPWTNGNLYYLLVPQTALWLPKLYLTTPSKAFKAIGDDEYVLRILFNGYVYWSTGGIIKSTCSPDTTYFPFDTQNCTLNIFAFGYTLDEFKFNVTSKVDLRYFQENGEWELVESVGNGVTVTDDEYETSMAVFEIIIKRRPAYFVVSILCPVVFLVFLNPLVFVLPVESGERMSFCLTILLSFAVFMTLVDDVMPKSSEPAMALVSYYILGTIVQSGFVTVINVFLLAGYHKSDDARSKKCFEKVYEFFCCNCEENLCECCFEEKKKKITKSDIQHSFRESSSRLNSTSSYAESHRSIRERTESESTASRTDSVSSASQISGDYRKGTTTPIIDMKPIEFWTANRENVQPRPSKRRLPSETEISVDNFQRDLYEVEETVEPCLTDEEKLAKFQLGQIHIGLKYEVSSTNLVVKIIEAKDLPPPYCLDENKQDLAHSNPYCKIKKIPNKHLSKEKTQNPTWNEYFMFDIPYEEVQMRTLEILIKDFDKFSRHCIIGQVYLPLSSMHLIKGGHMWKPLSPSTKLLQTDILGGSDPFVKITLVHFEKPLKTKKTSGKKNTIDPVFNESISFNVTPQQLDNSSIVISVWDYNSKSKDDFVGRIVIGKYCTGPHEFTHWNRMLNSQRSPVAQWHSLRSRQECDQLP</sequence>
<feature type="compositionally biased region" description="Polar residues" evidence="5">
    <location>
        <begin position="1750"/>
        <end position="1774"/>
    </location>
</feature>
<keyword evidence="7" id="KW-0732">Signal</keyword>
<dbReference type="Gene3D" id="2.70.170.10">
    <property type="entry name" value="Neurotransmitter-gated ion-channel ligand-binding domain"/>
    <property type="match status" value="5"/>
</dbReference>
<feature type="transmembrane region" description="Helical" evidence="6">
    <location>
        <begin position="588"/>
        <end position="613"/>
    </location>
</feature>
<feature type="compositionally biased region" description="Acidic residues" evidence="5">
    <location>
        <begin position="1030"/>
        <end position="1065"/>
    </location>
</feature>
<keyword evidence="10" id="KW-1185">Reference proteome</keyword>
<feature type="transmembrane region" description="Helical" evidence="6">
    <location>
        <begin position="681"/>
        <end position="699"/>
    </location>
</feature>
<accession>A0ABQ9FTZ6</accession>
<dbReference type="SMART" id="SM00239">
    <property type="entry name" value="C2"/>
    <property type="match status" value="2"/>
</dbReference>
<dbReference type="InterPro" id="IPR038050">
    <property type="entry name" value="Neuro_actylchol_rec"/>
</dbReference>
<dbReference type="EMBL" id="JARBDR010000214">
    <property type="protein sequence ID" value="KAJ8319467.1"/>
    <property type="molecule type" value="Genomic_DNA"/>
</dbReference>
<dbReference type="PROSITE" id="PS50004">
    <property type="entry name" value="C2"/>
    <property type="match status" value="2"/>
</dbReference>
<dbReference type="InterPro" id="IPR006202">
    <property type="entry name" value="Neur_chan_lig-bd"/>
</dbReference>
<feature type="region of interest" description="Disordered" evidence="5">
    <location>
        <begin position="1730"/>
        <end position="1774"/>
    </location>
</feature>
<feature type="chain" id="PRO_5046697833" description="C2 domain-containing protein" evidence="7">
    <location>
        <begin position="20"/>
        <end position="2086"/>
    </location>
</feature>
<feature type="transmembrane region" description="Helical" evidence="6">
    <location>
        <begin position="1321"/>
        <end position="1339"/>
    </location>
</feature>
<reference evidence="9 10" key="1">
    <citation type="submission" date="2022-12" db="EMBL/GenBank/DDBJ databases">
        <title>Chromosome-level genome of Tegillarca granosa.</title>
        <authorList>
            <person name="Kim J."/>
        </authorList>
    </citation>
    <scope>NUCLEOTIDE SEQUENCE [LARGE SCALE GENOMIC DNA]</scope>
    <source>
        <strain evidence="9">Teg-2019</strain>
        <tissue evidence="9">Adductor muscle</tissue>
    </source>
</reference>
<comment type="caution">
    <text evidence="9">The sequence shown here is derived from an EMBL/GenBank/DDBJ whole genome shotgun (WGS) entry which is preliminary data.</text>
</comment>
<name>A0ABQ9FTZ6_TEGGR</name>
<keyword evidence="3 6" id="KW-1133">Transmembrane helix</keyword>
<feature type="signal peptide" evidence="7">
    <location>
        <begin position="1"/>
        <end position="19"/>
    </location>
</feature>
<dbReference type="SUPFAM" id="SSF49562">
    <property type="entry name" value="C2 domain (Calcium/lipid-binding domain, CaLB)"/>
    <property type="match status" value="2"/>
</dbReference>
<feature type="transmembrane region" description="Helical" evidence="6">
    <location>
        <begin position="1351"/>
        <end position="1379"/>
    </location>
</feature>
<dbReference type="Proteomes" id="UP001217089">
    <property type="component" value="Unassembled WGS sequence"/>
</dbReference>
<feature type="transmembrane region" description="Helical" evidence="6">
    <location>
        <begin position="930"/>
        <end position="951"/>
    </location>
</feature>
<dbReference type="Pfam" id="PF02931">
    <property type="entry name" value="Neur_chan_LBD"/>
    <property type="match status" value="5"/>
</dbReference>
<evidence type="ECO:0000259" key="8">
    <source>
        <dbReference type="PROSITE" id="PS50004"/>
    </source>
</evidence>
<dbReference type="CDD" id="cd19051">
    <property type="entry name" value="LGIC_TM_cation"/>
    <property type="match status" value="5"/>
</dbReference>
<proteinExistence type="predicted"/>
<evidence type="ECO:0000256" key="5">
    <source>
        <dbReference type="SAM" id="MobiDB-lite"/>
    </source>
</evidence>
<feature type="domain" description="C2" evidence="8">
    <location>
        <begin position="1967"/>
        <end position="2074"/>
    </location>
</feature>
<dbReference type="Pfam" id="PF00168">
    <property type="entry name" value="C2"/>
    <property type="match status" value="2"/>
</dbReference>
<keyword evidence="2 6" id="KW-0812">Transmembrane</keyword>
<feature type="transmembrane region" description="Helical" evidence="6">
    <location>
        <begin position="1617"/>
        <end position="1635"/>
    </location>
</feature>
<organism evidence="9 10">
    <name type="scientific">Tegillarca granosa</name>
    <name type="common">Malaysian cockle</name>
    <name type="synonym">Anadara granosa</name>
    <dbReference type="NCBI Taxonomy" id="220873"/>
    <lineage>
        <taxon>Eukaryota</taxon>
        <taxon>Metazoa</taxon>
        <taxon>Spiralia</taxon>
        <taxon>Lophotrochozoa</taxon>
        <taxon>Mollusca</taxon>
        <taxon>Bivalvia</taxon>
        <taxon>Autobranchia</taxon>
        <taxon>Pteriomorphia</taxon>
        <taxon>Arcoida</taxon>
        <taxon>Arcoidea</taxon>
        <taxon>Arcidae</taxon>
        <taxon>Tegillarca</taxon>
    </lineage>
</organism>
<feature type="transmembrane region" description="Helical" evidence="6">
    <location>
        <begin position="1587"/>
        <end position="1611"/>
    </location>
</feature>
<dbReference type="PANTHER" id="PTHR18945">
    <property type="entry name" value="NEUROTRANSMITTER GATED ION CHANNEL"/>
    <property type="match status" value="1"/>
</dbReference>
<feature type="transmembrane region" description="Helical" evidence="6">
    <location>
        <begin position="262"/>
        <end position="280"/>
    </location>
</feature>
<evidence type="ECO:0000256" key="1">
    <source>
        <dbReference type="ARBA" id="ARBA00004141"/>
    </source>
</evidence>
<feature type="transmembrane region" description="Helical" evidence="6">
    <location>
        <begin position="292"/>
        <end position="319"/>
    </location>
</feature>
<dbReference type="SUPFAM" id="SSF63712">
    <property type="entry name" value="Nicotinic receptor ligand binding domain-like"/>
    <property type="match status" value="5"/>
</dbReference>
<feature type="transmembrane region" description="Helical" evidence="6">
    <location>
        <begin position="900"/>
        <end position="918"/>
    </location>
</feature>
<evidence type="ECO:0000256" key="3">
    <source>
        <dbReference type="ARBA" id="ARBA00022989"/>
    </source>
</evidence>
<dbReference type="Pfam" id="PF02932">
    <property type="entry name" value="Neur_chan_memb"/>
    <property type="match status" value="4"/>
</dbReference>
<feature type="transmembrane region" description="Helical" evidence="6">
    <location>
        <begin position="1291"/>
        <end position="1314"/>
    </location>
</feature>
<dbReference type="PRINTS" id="PR00252">
    <property type="entry name" value="NRIONCHANNEL"/>
</dbReference>
<dbReference type="InterPro" id="IPR006029">
    <property type="entry name" value="Neurotrans-gated_channel_TM"/>
</dbReference>
<feature type="transmembrane region" description="Helical" evidence="6">
    <location>
        <begin position="231"/>
        <end position="255"/>
    </location>
</feature>
<evidence type="ECO:0000256" key="2">
    <source>
        <dbReference type="ARBA" id="ARBA00022692"/>
    </source>
</evidence>
<dbReference type="CDD" id="cd18989">
    <property type="entry name" value="LGIC_ECD_cation"/>
    <property type="match status" value="5"/>
</dbReference>
<evidence type="ECO:0000313" key="9">
    <source>
        <dbReference type="EMBL" id="KAJ8319467.1"/>
    </source>
</evidence>
<feature type="transmembrane region" description="Helical" evidence="6">
    <location>
        <begin position="619"/>
        <end position="640"/>
    </location>
</feature>
<evidence type="ECO:0000256" key="4">
    <source>
        <dbReference type="ARBA" id="ARBA00023136"/>
    </source>
</evidence>
<feature type="domain" description="C2" evidence="8">
    <location>
        <begin position="1838"/>
        <end position="1959"/>
    </location>
</feature>
<dbReference type="InterPro" id="IPR036719">
    <property type="entry name" value="Neuro-gated_channel_TM_sf"/>
</dbReference>
<feature type="compositionally biased region" description="Basic residues" evidence="5">
    <location>
        <begin position="1013"/>
        <end position="1024"/>
    </location>
</feature>
<keyword evidence="4 6" id="KW-0472">Membrane</keyword>
<dbReference type="InterPro" id="IPR036734">
    <property type="entry name" value="Neur_chan_lig-bd_sf"/>
</dbReference>
<evidence type="ECO:0000256" key="6">
    <source>
        <dbReference type="SAM" id="Phobius"/>
    </source>
</evidence>
<feature type="region of interest" description="Disordered" evidence="5">
    <location>
        <begin position="987"/>
        <end position="1065"/>
    </location>
</feature>
<feature type="transmembrane region" description="Helical" evidence="6">
    <location>
        <begin position="869"/>
        <end position="894"/>
    </location>
</feature>
<protein>
    <recommendedName>
        <fullName evidence="8">C2 domain-containing protein</fullName>
    </recommendedName>
</protein>
<dbReference type="Gene3D" id="1.20.58.390">
    <property type="entry name" value="Neurotransmitter-gated ion-channel transmembrane domain"/>
    <property type="match status" value="5"/>
</dbReference>
<feature type="transmembrane region" description="Helical" evidence="6">
    <location>
        <begin position="652"/>
        <end position="675"/>
    </location>
</feature>
<evidence type="ECO:0000313" key="10">
    <source>
        <dbReference type="Proteomes" id="UP001217089"/>
    </source>
</evidence>
<feature type="transmembrane region" description="Helical" evidence="6">
    <location>
        <begin position="1647"/>
        <end position="1675"/>
    </location>
</feature>
<dbReference type="InterPro" id="IPR035892">
    <property type="entry name" value="C2_domain_sf"/>
</dbReference>
<feature type="compositionally biased region" description="Basic and acidic residues" evidence="5">
    <location>
        <begin position="1738"/>
        <end position="1749"/>
    </location>
</feature>
<comment type="subcellular location">
    <subcellularLocation>
        <location evidence="1">Membrane</location>
        <topology evidence="1">Multi-pass membrane protein</topology>
    </subcellularLocation>
</comment>
<dbReference type="InterPro" id="IPR006201">
    <property type="entry name" value="Neur_channel"/>
</dbReference>
<dbReference type="SUPFAM" id="SSF90112">
    <property type="entry name" value="Neurotransmitter-gated ion-channel transmembrane pore"/>
    <property type="match status" value="5"/>
</dbReference>
<dbReference type="InterPro" id="IPR000008">
    <property type="entry name" value="C2_dom"/>
</dbReference>
<gene>
    <name evidence="9" type="ORF">KUTeg_004558</name>
</gene>
<dbReference type="Gene3D" id="2.60.40.150">
    <property type="entry name" value="C2 domain"/>
    <property type="match status" value="2"/>
</dbReference>
<dbReference type="CDD" id="cd19757">
    <property type="entry name" value="Bbox1"/>
    <property type="match status" value="1"/>
</dbReference>